<dbReference type="SUPFAM" id="SSF49785">
    <property type="entry name" value="Galactose-binding domain-like"/>
    <property type="match status" value="1"/>
</dbReference>
<evidence type="ECO:0000313" key="4">
    <source>
        <dbReference type="EMBL" id="MTI27413.1"/>
    </source>
</evidence>
<dbReference type="InterPro" id="IPR011623">
    <property type="entry name" value="7TMR_DISM_rcpt_extracell_dom1"/>
</dbReference>
<dbReference type="InterPro" id="IPR008979">
    <property type="entry name" value="Galactose-bd-like_sf"/>
</dbReference>
<dbReference type="EMBL" id="SMLW01000626">
    <property type="protein sequence ID" value="MTI27413.1"/>
    <property type="molecule type" value="Genomic_DNA"/>
</dbReference>
<feature type="transmembrane region" description="Helical" evidence="1">
    <location>
        <begin position="232"/>
        <end position="252"/>
    </location>
</feature>
<feature type="transmembrane region" description="Helical" evidence="1">
    <location>
        <begin position="383"/>
        <end position="405"/>
    </location>
</feature>
<keyword evidence="1" id="KW-1133">Transmembrane helix</keyword>
<keyword evidence="2" id="KW-0732">Signal</keyword>
<name>A0ABW9RTA6_9BACT</name>
<accession>A0ABW9RTA6</accession>
<keyword evidence="5" id="KW-1185">Reference proteome</keyword>
<comment type="caution">
    <text evidence="4">The sequence shown here is derived from an EMBL/GenBank/DDBJ whole genome shotgun (WGS) entry which is preliminary data.</text>
</comment>
<dbReference type="Proteomes" id="UP000798808">
    <property type="component" value="Unassembled WGS sequence"/>
</dbReference>
<sequence length="429" mass="48585">MSMAEPLSASKLAAFLLLLLAIPAISQPQVQHGSLDLTRTDFNSAGPIALDGEWEFYWKQVLFPADFVAENKPEPQYLKMPAVWNDLKLGRTELTGEGYATYRLIIKKDEKPDLLSLDIPNVYTNYALWVNGTLLASNGTVSTEASRAKPAWQPYVKIFEAPGETLEIILQVSNFHHNRGGVHKSIKLGTPENINKHHESIMVSNVFLVGGLLILGAFFIGFFLIRKGQSATLYFGLLCLFWGIRSLFSNIYLITSFFDGISWQLAVKVEYLSLYLSMLVGMLFISQVFLNDKKSIFKYIIIMINYCIIALTIILPPVFFTQLLPAYQFFIAVNFLFAIVVIVRAIFKKQYEAWFSAMSIIIGIALFTYELTAYALVVKVNFIFLNFGYLTIFFLNSLVLAYHFVGAYKQIVILEEEKTRSLEGRLRGI</sequence>
<feature type="transmembrane region" description="Helical" evidence="1">
    <location>
        <begin position="272"/>
        <end position="290"/>
    </location>
</feature>
<gene>
    <name evidence="4" type="ORF">E1163_20825</name>
</gene>
<feature type="transmembrane region" description="Helical" evidence="1">
    <location>
        <begin position="326"/>
        <end position="347"/>
    </location>
</feature>
<feature type="signal peptide" evidence="2">
    <location>
        <begin position="1"/>
        <end position="26"/>
    </location>
</feature>
<evidence type="ECO:0000256" key="2">
    <source>
        <dbReference type="SAM" id="SignalP"/>
    </source>
</evidence>
<keyword evidence="1" id="KW-0472">Membrane</keyword>
<protein>
    <submittedName>
        <fullName evidence="4">Membrane protein</fullName>
    </submittedName>
</protein>
<dbReference type="Pfam" id="PF07695">
    <property type="entry name" value="7TMR-DISM_7TM"/>
    <property type="match status" value="1"/>
</dbReference>
<evidence type="ECO:0000313" key="5">
    <source>
        <dbReference type="Proteomes" id="UP000798808"/>
    </source>
</evidence>
<feature type="chain" id="PRO_5047189418" evidence="2">
    <location>
        <begin position="27"/>
        <end position="429"/>
    </location>
</feature>
<evidence type="ECO:0000259" key="3">
    <source>
        <dbReference type="Pfam" id="PF07695"/>
    </source>
</evidence>
<feature type="transmembrane region" description="Helical" evidence="1">
    <location>
        <begin position="297"/>
        <end position="320"/>
    </location>
</feature>
<feature type="transmembrane region" description="Helical" evidence="1">
    <location>
        <begin position="354"/>
        <end position="377"/>
    </location>
</feature>
<feature type="domain" description="7TM-DISM receptor extracellular" evidence="3">
    <location>
        <begin position="206"/>
        <end position="402"/>
    </location>
</feature>
<evidence type="ECO:0000256" key="1">
    <source>
        <dbReference type="SAM" id="Phobius"/>
    </source>
</evidence>
<dbReference type="Gene3D" id="2.60.120.260">
    <property type="entry name" value="Galactose-binding domain-like"/>
    <property type="match status" value="1"/>
</dbReference>
<feature type="transmembrane region" description="Helical" evidence="1">
    <location>
        <begin position="201"/>
        <end position="225"/>
    </location>
</feature>
<reference evidence="4 5" key="1">
    <citation type="submission" date="2019-02" db="EMBL/GenBank/DDBJ databases">
        <authorList>
            <person name="Goldberg S.R."/>
            <person name="Haltli B.A."/>
            <person name="Correa H."/>
            <person name="Russell K.G."/>
        </authorList>
    </citation>
    <scope>NUCLEOTIDE SEQUENCE [LARGE SCALE GENOMIC DNA]</scope>
    <source>
        <strain evidence="4 5">JCM 16186</strain>
    </source>
</reference>
<organism evidence="4 5">
    <name type="scientific">Fulvivirga kasyanovii</name>
    <dbReference type="NCBI Taxonomy" id="396812"/>
    <lineage>
        <taxon>Bacteria</taxon>
        <taxon>Pseudomonadati</taxon>
        <taxon>Bacteroidota</taxon>
        <taxon>Cytophagia</taxon>
        <taxon>Cytophagales</taxon>
        <taxon>Fulvivirgaceae</taxon>
        <taxon>Fulvivirga</taxon>
    </lineage>
</organism>
<keyword evidence="1" id="KW-0812">Transmembrane</keyword>
<proteinExistence type="predicted"/>